<comment type="caution">
    <text evidence="1">The sequence shown here is derived from an EMBL/GenBank/DDBJ whole genome shotgun (WGS) entry which is preliminary data.</text>
</comment>
<accession>A0A840RKI2</accession>
<name>A0A840RKI2_9BURK</name>
<protein>
    <submittedName>
        <fullName evidence="1">Uncharacterized protein</fullName>
    </submittedName>
</protein>
<gene>
    <name evidence="1" type="ORF">HNR39_000103</name>
</gene>
<dbReference type="EMBL" id="JACHHQ010000001">
    <property type="protein sequence ID" value="MBB5198293.1"/>
    <property type="molecule type" value="Genomic_DNA"/>
</dbReference>
<sequence>MNTKLQNHNLFNHKSLDAGPALGITGQEMQSMVLIWTIFMHVAVKSGYISDQAMVALTRRQIDSGESLALCPDDANVNLKKVWDYSALQVNGIGSPEIPDAFTALAQGVKYAELMHAQVRALASKQPVKKVKA</sequence>
<reference evidence="1 2" key="1">
    <citation type="submission" date="2020-08" db="EMBL/GenBank/DDBJ databases">
        <title>Genomic Encyclopedia of Type Strains, Phase IV (KMG-IV): sequencing the most valuable type-strain genomes for metagenomic binning, comparative biology and taxonomic classification.</title>
        <authorList>
            <person name="Goeker M."/>
        </authorList>
    </citation>
    <scope>NUCLEOTIDE SEQUENCE [LARGE SCALE GENOMIC DNA]</scope>
    <source>
        <strain evidence="1 2">DSM 23240</strain>
    </source>
</reference>
<keyword evidence="2" id="KW-1185">Reference proteome</keyword>
<dbReference type="Proteomes" id="UP000571084">
    <property type="component" value="Unassembled WGS sequence"/>
</dbReference>
<dbReference type="AlphaFoldDB" id="A0A840RKI2"/>
<evidence type="ECO:0000313" key="2">
    <source>
        <dbReference type="Proteomes" id="UP000571084"/>
    </source>
</evidence>
<evidence type="ECO:0000313" key="1">
    <source>
        <dbReference type="EMBL" id="MBB5198293.1"/>
    </source>
</evidence>
<dbReference type="RefSeq" id="WP_168052201.1">
    <property type="nucleotide sequence ID" value="NZ_JAAOZT010000002.1"/>
</dbReference>
<organism evidence="1 2">
    <name type="scientific">Glaciimonas immobilis</name>
    <dbReference type="NCBI Taxonomy" id="728004"/>
    <lineage>
        <taxon>Bacteria</taxon>
        <taxon>Pseudomonadati</taxon>
        <taxon>Pseudomonadota</taxon>
        <taxon>Betaproteobacteria</taxon>
        <taxon>Burkholderiales</taxon>
        <taxon>Oxalobacteraceae</taxon>
        <taxon>Glaciimonas</taxon>
    </lineage>
</organism>
<proteinExistence type="predicted"/>